<feature type="domain" description="HhH-GPD" evidence="14">
    <location>
        <begin position="54"/>
        <end position="204"/>
    </location>
</feature>
<name>A0A150TI01_SORCE</name>
<keyword evidence="6" id="KW-0378">Hydrolase</keyword>
<keyword evidence="4" id="KW-0479">Metal-binding</keyword>
<dbReference type="Proteomes" id="UP000075502">
    <property type="component" value="Unassembled WGS sequence"/>
</dbReference>
<dbReference type="PANTHER" id="PTHR10359:SF18">
    <property type="entry name" value="ENDONUCLEASE III"/>
    <property type="match status" value="1"/>
</dbReference>
<dbReference type="InterPro" id="IPR004035">
    <property type="entry name" value="Endouclease-III_FeS-bd_BS"/>
</dbReference>
<evidence type="ECO:0000256" key="7">
    <source>
        <dbReference type="ARBA" id="ARBA00023004"/>
    </source>
</evidence>
<keyword evidence="12" id="KW-0326">Glycosidase</keyword>
<sequence length="246" mass="26322">RPPGAAAGARPAPARPRPGTPPQATFARLRALHPDAHCELDHTSSFELLVATVLSAQTTDVLVNKVTPHLFAAYPDARALAGAEPAEVGALLRRLGMGMFNQKARNVVGLARGLVERHGGEVPRTLAELVELPGVGRKTANVVLGVAFGAPEGVVVDTHVQRLSQRLGWTKSDKPEQIERDLMALFPKRAWDMLSHTLIFHGRRICFARKPACGGCGINEACPSAFHAENVGRKAPRSPRRGGTQA</sequence>
<dbReference type="GO" id="GO:0016829">
    <property type="term" value="F:lyase activity"/>
    <property type="evidence" value="ECO:0007669"/>
    <property type="project" value="UniProtKB-KW"/>
</dbReference>
<dbReference type="InterPro" id="IPR004036">
    <property type="entry name" value="Endonuclease-III-like_CS2"/>
</dbReference>
<evidence type="ECO:0000256" key="6">
    <source>
        <dbReference type="ARBA" id="ARBA00022801"/>
    </source>
</evidence>
<keyword evidence="15" id="KW-0540">Nuclease</keyword>
<dbReference type="GO" id="GO:0003906">
    <property type="term" value="F:DNA-(apurinic or apyrimidinic site) endonuclease activity"/>
    <property type="evidence" value="ECO:0007669"/>
    <property type="project" value="InterPro"/>
</dbReference>
<evidence type="ECO:0000259" key="14">
    <source>
        <dbReference type="SMART" id="SM00478"/>
    </source>
</evidence>
<dbReference type="Gene3D" id="1.10.1670.10">
    <property type="entry name" value="Helix-hairpin-Helix base-excision DNA repair enzymes (C-terminal)"/>
    <property type="match status" value="1"/>
</dbReference>
<dbReference type="InterPro" id="IPR003651">
    <property type="entry name" value="Endonuclease3_FeS-loop_motif"/>
</dbReference>
<dbReference type="InterPro" id="IPR003265">
    <property type="entry name" value="HhH-GPD_domain"/>
</dbReference>
<evidence type="ECO:0000256" key="1">
    <source>
        <dbReference type="ARBA" id="ARBA00001966"/>
    </source>
</evidence>
<dbReference type="HAMAP" id="MF_00942">
    <property type="entry name" value="Nth"/>
    <property type="match status" value="1"/>
</dbReference>
<keyword evidence="8" id="KW-0411">Iron-sulfur</keyword>
<dbReference type="FunFam" id="1.10.340.30:FF:000001">
    <property type="entry name" value="Endonuclease III"/>
    <property type="match status" value="1"/>
</dbReference>
<dbReference type="PROSITE" id="PS01155">
    <property type="entry name" value="ENDONUCLEASE_III_2"/>
    <property type="match status" value="1"/>
</dbReference>
<feature type="compositionally biased region" description="Low complexity" evidence="13">
    <location>
        <begin position="1"/>
        <end position="12"/>
    </location>
</feature>
<dbReference type="GO" id="GO:0046872">
    <property type="term" value="F:metal ion binding"/>
    <property type="evidence" value="ECO:0007669"/>
    <property type="project" value="UniProtKB-KW"/>
</dbReference>
<dbReference type="GO" id="GO:0003677">
    <property type="term" value="F:DNA binding"/>
    <property type="evidence" value="ECO:0007669"/>
    <property type="project" value="UniProtKB-KW"/>
</dbReference>
<dbReference type="GO" id="GO:0051539">
    <property type="term" value="F:4 iron, 4 sulfur cluster binding"/>
    <property type="evidence" value="ECO:0007669"/>
    <property type="project" value="UniProtKB-KW"/>
</dbReference>
<keyword evidence="10" id="KW-0234">DNA repair</keyword>
<dbReference type="FunFam" id="1.10.1670.10:FF:000001">
    <property type="entry name" value="Endonuclease III"/>
    <property type="match status" value="1"/>
</dbReference>
<feature type="non-terminal residue" evidence="15">
    <location>
        <position position="1"/>
    </location>
</feature>
<dbReference type="SMART" id="SM00525">
    <property type="entry name" value="FES"/>
    <property type="match status" value="1"/>
</dbReference>
<dbReference type="GO" id="GO:0006285">
    <property type="term" value="P:base-excision repair, AP site formation"/>
    <property type="evidence" value="ECO:0007669"/>
    <property type="project" value="TreeGrafter"/>
</dbReference>
<comment type="similarity">
    <text evidence="2">Belongs to the Nth/MutY family.</text>
</comment>
<dbReference type="NCBIfam" id="TIGR01083">
    <property type="entry name" value="nth"/>
    <property type="match status" value="1"/>
</dbReference>
<evidence type="ECO:0000256" key="2">
    <source>
        <dbReference type="ARBA" id="ARBA00008343"/>
    </source>
</evidence>
<dbReference type="InterPro" id="IPR000445">
    <property type="entry name" value="HhH_motif"/>
</dbReference>
<dbReference type="InterPro" id="IPR023170">
    <property type="entry name" value="HhH_base_excis_C"/>
</dbReference>
<evidence type="ECO:0000256" key="12">
    <source>
        <dbReference type="ARBA" id="ARBA00023295"/>
    </source>
</evidence>
<dbReference type="InterPro" id="IPR011257">
    <property type="entry name" value="DNA_glycosylase"/>
</dbReference>
<evidence type="ECO:0000256" key="11">
    <source>
        <dbReference type="ARBA" id="ARBA00023239"/>
    </source>
</evidence>
<dbReference type="EMBL" id="JEME01002502">
    <property type="protein sequence ID" value="KYG04098.1"/>
    <property type="molecule type" value="Genomic_DNA"/>
</dbReference>
<evidence type="ECO:0000313" key="16">
    <source>
        <dbReference type="Proteomes" id="UP000075502"/>
    </source>
</evidence>
<dbReference type="PROSITE" id="PS00764">
    <property type="entry name" value="ENDONUCLEASE_III_1"/>
    <property type="match status" value="1"/>
</dbReference>
<evidence type="ECO:0000256" key="5">
    <source>
        <dbReference type="ARBA" id="ARBA00022763"/>
    </source>
</evidence>
<keyword evidence="7" id="KW-0408">Iron</keyword>
<dbReference type="AlphaFoldDB" id="A0A150TI01"/>
<evidence type="ECO:0000256" key="10">
    <source>
        <dbReference type="ARBA" id="ARBA00023204"/>
    </source>
</evidence>
<proteinExistence type="inferred from homology"/>
<evidence type="ECO:0000256" key="3">
    <source>
        <dbReference type="ARBA" id="ARBA00022485"/>
    </source>
</evidence>
<keyword evidence="9" id="KW-0238">DNA-binding</keyword>
<evidence type="ECO:0000256" key="8">
    <source>
        <dbReference type="ARBA" id="ARBA00023014"/>
    </source>
</evidence>
<feature type="region of interest" description="Disordered" evidence="13">
    <location>
        <begin position="1"/>
        <end position="21"/>
    </location>
</feature>
<evidence type="ECO:0000256" key="9">
    <source>
        <dbReference type="ARBA" id="ARBA00023125"/>
    </source>
</evidence>
<dbReference type="GO" id="GO:0019104">
    <property type="term" value="F:DNA N-glycosylase activity"/>
    <property type="evidence" value="ECO:0007669"/>
    <property type="project" value="TreeGrafter"/>
</dbReference>
<keyword evidence="11" id="KW-0456">Lyase</keyword>
<dbReference type="PANTHER" id="PTHR10359">
    <property type="entry name" value="A/G-SPECIFIC ADENINE GLYCOSYLASE/ENDONUCLEASE III"/>
    <property type="match status" value="1"/>
</dbReference>
<dbReference type="Pfam" id="PF00633">
    <property type="entry name" value="HHH"/>
    <property type="match status" value="1"/>
</dbReference>
<organism evidence="15 16">
    <name type="scientific">Sorangium cellulosum</name>
    <name type="common">Polyangium cellulosum</name>
    <dbReference type="NCBI Taxonomy" id="56"/>
    <lineage>
        <taxon>Bacteria</taxon>
        <taxon>Pseudomonadati</taxon>
        <taxon>Myxococcota</taxon>
        <taxon>Polyangia</taxon>
        <taxon>Polyangiales</taxon>
        <taxon>Polyangiaceae</taxon>
        <taxon>Sorangium</taxon>
    </lineage>
</organism>
<dbReference type="CDD" id="cd00056">
    <property type="entry name" value="ENDO3c"/>
    <property type="match status" value="1"/>
</dbReference>
<comment type="cofactor">
    <cofactor evidence="1">
        <name>[4Fe-4S] cluster</name>
        <dbReference type="ChEBI" id="CHEBI:49883"/>
    </cofactor>
</comment>
<comment type="caution">
    <text evidence="15">The sequence shown here is derived from an EMBL/GenBank/DDBJ whole genome shotgun (WGS) entry which is preliminary data.</text>
</comment>
<keyword evidence="5" id="KW-0227">DNA damage</keyword>
<evidence type="ECO:0000256" key="4">
    <source>
        <dbReference type="ARBA" id="ARBA00022723"/>
    </source>
</evidence>
<accession>A0A150TI01</accession>
<evidence type="ECO:0000256" key="13">
    <source>
        <dbReference type="SAM" id="MobiDB-lite"/>
    </source>
</evidence>
<dbReference type="InterPro" id="IPR005759">
    <property type="entry name" value="Nth"/>
</dbReference>
<dbReference type="SMART" id="SM00478">
    <property type="entry name" value="ENDO3c"/>
    <property type="match status" value="1"/>
</dbReference>
<protein>
    <submittedName>
        <fullName evidence="15">Endonuclease III</fullName>
    </submittedName>
</protein>
<dbReference type="Gene3D" id="1.10.340.30">
    <property type="entry name" value="Hypothetical protein, domain 2"/>
    <property type="match status" value="1"/>
</dbReference>
<dbReference type="SUPFAM" id="SSF48150">
    <property type="entry name" value="DNA-glycosylase"/>
    <property type="match status" value="1"/>
</dbReference>
<reference evidence="15 16" key="1">
    <citation type="submission" date="2014-02" db="EMBL/GenBank/DDBJ databases">
        <title>The small core and large imbalanced accessory genome model reveals a collaborative survival strategy of Sorangium cellulosum strains in nature.</title>
        <authorList>
            <person name="Han K."/>
            <person name="Peng R."/>
            <person name="Blom J."/>
            <person name="Li Y.-Z."/>
        </authorList>
    </citation>
    <scope>NUCLEOTIDE SEQUENCE [LARGE SCALE GENOMIC DNA]</scope>
    <source>
        <strain evidence="15 16">So0007-03</strain>
    </source>
</reference>
<keyword evidence="15" id="KW-0255">Endonuclease</keyword>
<keyword evidence="3" id="KW-0004">4Fe-4S</keyword>
<evidence type="ECO:0000313" key="15">
    <source>
        <dbReference type="EMBL" id="KYG04098.1"/>
    </source>
</evidence>
<dbReference type="Pfam" id="PF00730">
    <property type="entry name" value="HhH-GPD"/>
    <property type="match status" value="1"/>
</dbReference>
<gene>
    <name evidence="15" type="ORF">BE21_48510</name>
</gene>